<organism evidence="4 5">
    <name type="scientific">Mediterraneibacter butyricigenes</name>
    <dbReference type="NCBI Taxonomy" id="2316025"/>
    <lineage>
        <taxon>Bacteria</taxon>
        <taxon>Bacillati</taxon>
        <taxon>Bacillota</taxon>
        <taxon>Clostridia</taxon>
        <taxon>Lachnospirales</taxon>
        <taxon>Lachnospiraceae</taxon>
        <taxon>Mediterraneibacter</taxon>
    </lineage>
</organism>
<keyword evidence="3" id="KW-0812">Transmembrane</keyword>
<dbReference type="Proteomes" id="UP000265643">
    <property type="component" value="Unassembled WGS sequence"/>
</dbReference>
<dbReference type="RefSeq" id="WP_243112788.1">
    <property type="nucleotide sequence ID" value="NZ_BHGK01000001.1"/>
</dbReference>
<dbReference type="AlphaFoldDB" id="A0A391P2J3"/>
<comment type="caution">
    <text evidence="4">The sequence shown here is derived from an EMBL/GenBank/DDBJ whole genome shotgun (WGS) entry which is preliminary data.</text>
</comment>
<evidence type="ECO:0000256" key="2">
    <source>
        <dbReference type="SAM" id="MobiDB-lite"/>
    </source>
</evidence>
<feature type="coiled-coil region" evidence="1">
    <location>
        <begin position="95"/>
        <end position="174"/>
    </location>
</feature>
<evidence type="ECO:0000313" key="4">
    <source>
        <dbReference type="EMBL" id="GCA67597.1"/>
    </source>
</evidence>
<sequence>MKCEKCGTEYDGNECPVCNSGGVGESTETMDIKGESDETMEGEGESVKTEELKGEEKKSSDSSKKNLRMLGIAEGITALLLIVSLVMWMNLSSENNKIKREYSSITSDYNKLKNDYASVKDEYQQYKNKMQPYEELDEAEAEARKIEAQKVAEQKKAEEEKAAADAAAAKAAEEAKGYETGITYDQLARTPDDYKGKKVKFTGKVIQVIEGSGSVQIRLAVDDNYDTIILGEYSSDIVASRVLEDDHITIYGTSVGTISYQSTMGGNITIPGISIERIDQ</sequence>
<gene>
    <name evidence="4" type="primary">tcdC</name>
    <name evidence="4" type="ORF">KGMB01110_20330</name>
</gene>
<reference evidence="5" key="1">
    <citation type="submission" date="2018-09" db="EMBL/GenBank/DDBJ databases">
        <title>Draft Genome Sequence of Mediterraneibacter sp. KCTC 15684.</title>
        <authorList>
            <person name="Kim J.S."/>
            <person name="Han K.I."/>
            <person name="Suh M.K."/>
            <person name="Lee K.C."/>
            <person name="Eom M.K."/>
            <person name="Lee J.H."/>
            <person name="Park S.H."/>
            <person name="Kang S.W."/>
            <person name="Park J.E."/>
            <person name="Oh B.S."/>
            <person name="Yu S.Y."/>
            <person name="Choi S.H."/>
            <person name="Lee D.H."/>
            <person name="Yoon H."/>
            <person name="Kim B."/>
            <person name="Yang S.J."/>
            <person name="Lee J.S."/>
        </authorList>
    </citation>
    <scope>NUCLEOTIDE SEQUENCE [LARGE SCALE GENOMIC DNA]</scope>
    <source>
        <strain evidence="5">KCTC 15684</strain>
    </source>
</reference>
<dbReference type="EMBL" id="BHGK01000001">
    <property type="protein sequence ID" value="GCA67597.1"/>
    <property type="molecule type" value="Genomic_DNA"/>
</dbReference>
<evidence type="ECO:0000313" key="5">
    <source>
        <dbReference type="Proteomes" id="UP000265643"/>
    </source>
</evidence>
<keyword evidence="3" id="KW-0472">Membrane</keyword>
<name>A0A391P2J3_9FIRM</name>
<keyword evidence="5" id="KW-1185">Reference proteome</keyword>
<proteinExistence type="predicted"/>
<keyword evidence="3" id="KW-1133">Transmembrane helix</keyword>
<evidence type="ECO:0000256" key="1">
    <source>
        <dbReference type="SAM" id="Coils"/>
    </source>
</evidence>
<keyword evidence="1" id="KW-0175">Coiled coil</keyword>
<protein>
    <submittedName>
        <fullName evidence="4">Negative regulator of toxin gene expression</fullName>
    </submittedName>
</protein>
<accession>A0A391P2J3</accession>
<feature type="transmembrane region" description="Helical" evidence="3">
    <location>
        <begin position="67"/>
        <end position="89"/>
    </location>
</feature>
<evidence type="ECO:0000256" key="3">
    <source>
        <dbReference type="SAM" id="Phobius"/>
    </source>
</evidence>
<feature type="region of interest" description="Disordered" evidence="2">
    <location>
        <begin position="18"/>
        <end position="64"/>
    </location>
</feature>
<feature type="compositionally biased region" description="Basic and acidic residues" evidence="2">
    <location>
        <begin position="45"/>
        <end position="64"/>
    </location>
</feature>
<dbReference type="Gene3D" id="1.20.5.190">
    <property type="match status" value="1"/>
</dbReference>